<dbReference type="SUPFAM" id="SSF53613">
    <property type="entry name" value="Ribokinase-like"/>
    <property type="match status" value="1"/>
</dbReference>
<feature type="binding site" evidence="11">
    <location>
        <position position="117"/>
    </location>
    <ligand>
        <name>ATP</name>
        <dbReference type="ChEBI" id="CHEBI:30616"/>
    </ligand>
</feature>
<keyword evidence="6 11" id="KW-0547">Nucleotide-binding</keyword>
<evidence type="ECO:0000256" key="7">
    <source>
        <dbReference type="ARBA" id="ARBA00022777"/>
    </source>
</evidence>
<dbReference type="GO" id="GO:0009228">
    <property type="term" value="P:thiamine biosynthetic process"/>
    <property type="evidence" value="ECO:0007669"/>
    <property type="project" value="UniProtKB-KW"/>
</dbReference>
<evidence type="ECO:0000256" key="2">
    <source>
        <dbReference type="ARBA" id="ARBA00001946"/>
    </source>
</evidence>
<feature type="binding site" evidence="11">
    <location>
        <position position="163"/>
    </location>
    <ligand>
        <name>ATP</name>
        <dbReference type="ChEBI" id="CHEBI:30616"/>
    </ligand>
</feature>
<dbReference type="EC" id="2.7.1.50" evidence="11"/>
<keyword evidence="5 11" id="KW-0479">Metal-binding</keyword>
<keyword evidence="7 11" id="KW-0418">Kinase</keyword>
<dbReference type="RefSeq" id="WP_138474900.1">
    <property type="nucleotide sequence ID" value="NZ_VBTH01000025.1"/>
</dbReference>
<dbReference type="InterPro" id="IPR000417">
    <property type="entry name" value="Hyethyz_kinase"/>
</dbReference>
<evidence type="ECO:0000256" key="5">
    <source>
        <dbReference type="ARBA" id="ARBA00022723"/>
    </source>
</evidence>
<dbReference type="PIRSF" id="PIRSF000513">
    <property type="entry name" value="Thz_kinase"/>
    <property type="match status" value="1"/>
</dbReference>
<dbReference type="AlphaFoldDB" id="A0A5R9BT50"/>
<dbReference type="GO" id="GO:0000287">
    <property type="term" value="F:magnesium ion binding"/>
    <property type="evidence" value="ECO:0007669"/>
    <property type="project" value="UniProtKB-UniRule"/>
</dbReference>
<comment type="function">
    <text evidence="11">Catalyzes the phosphorylation of the hydroxyl group of 4-methyl-5-beta-hydroxyethylthiazole (THZ).</text>
</comment>
<keyword evidence="10 11" id="KW-0784">Thiamine biosynthesis</keyword>
<evidence type="ECO:0000256" key="9">
    <source>
        <dbReference type="ARBA" id="ARBA00022842"/>
    </source>
</evidence>
<dbReference type="OrthoDB" id="9778146at2"/>
<keyword evidence="9 11" id="KW-0460">Magnesium</keyword>
<accession>A0A5R9BT50</accession>
<dbReference type="GO" id="GO:0005524">
    <property type="term" value="F:ATP binding"/>
    <property type="evidence" value="ECO:0007669"/>
    <property type="project" value="UniProtKB-UniRule"/>
</dbReference>
<evidence type="ECO:0000313" key="13">
    <source>
        <dbReference type="Proteomes" id="UP000305541"/>
    </source>
</evidence>
<dbReference type="HAMAP" id="MF_00228">
    <property type="entry name" value="Thz_kinase"/>
    <property type="match status" value="1"/>
</dbReference>
<evidence type="ECO:0000313" key="12">
    <source>
        <dbReference type="EMBL" id="TLQ03383.1"/>
    </source>
</evidence>
<proteinExistence type="inferred from homology"/>
<comment type="catalytic activity">
    <reaction evidence="1 11">
        <text>5-(2-hydroxyethyl)-4-methylthiazole + ATP = 4-methyl-5-(2-phosphooxyethyl)-thiazole + ADP + H(+)</text>
        <dbReference type="Rhea" id="RHEA:24212"/>
        <dbReference type="ChEBI" id="CHEBI:15378"/>
        <dbReference type="ChEBI" id="CHEBI:17957"/>
        <dbReference type="ChEBI" id="CHEBI:30616"/>
        <dbReference type="ChEBI" id="CHEBI:58296"/>
        <dbReference type="ChEBI" id="CHEBI:456216"/>
        <dbReference type="EC" id="2.7.1.50"/>
    </reaction>
</comment>
<evidence type="ECO:0000256" key="10">
    <source>
        <dbReference type="ARBA" id="ARBA00022977"/>
    </source>
</evidence>
<evidence type="ECO:0000256" key="3">
    <source>
        <dbReference type="ARBA" id="ARBA00004868"/>
    </source>
</evidence>
<evidence type="ECO:0000256" key="8">
    <source>
        <dbReference type="ARBA" id="ARBA00022840"/>
    </source>
</evidence>
<feature type="binding site" evidence="11">
    <location>
        <position position="41"/>
    </location>
    <ligand>
        <name>substrate</name>
    </ligand>
</feature>
<comment type="pathway">
    <text evidence="3 11">Cofactor biosynthesis; thiamine diphosphate biosynthesis; 4-methyl-5-(2-phosphoethyl)-thiazole from 5-(2-hydroxyethyl)-4-methylthiazole: step 1/1.</text>
</comment>
<organism evidence="12 13">
    <name type="scientific">Pediococcus stilesii</name>
    <dbReference type="NCBI Taxonomy" id="331679"/>
    <lineage>
        <taxon>Bacteria</taxon>
        <taxon>Bacillati</taxon>
        <taxon>Bacillota</taxon>
        <taxon>Bacilli</taxon>
        <taxon>Lactobacillales</taxon>
        <taxon>Lactobacillaceae</taxon>
        <taxon>Pediococcus</taxon>
    </lineage>
</organism>
<name>A0A5R9BT50_9LACO</name>
<gene>
    <name evidence="11 12" type="primary">thiM</name>
    <name evidence="12" type="ORF">FEZ51_09600</name>
</gene>
<reference evidence="12 13" key="1">
    <citation type="submission" date="2019-05" db="EMBL/GenBank/DDBJ databases">
        <title>The metagenome of a microbial culture collection derived from dairy environment covers the genomic content of the human microbiome.</title>
        <authorList>
            <person name="Roder T."/>
            <person name="Wuthrich D."/>
            <person name="Sattari Z."/>
            <person name="Von Ah U."/>
            <person name="Bar C."/>
            <person name="Ronchi F."/>
            <person name="Macpherson A.J."/>
            <person name="Ganal-Vonarburg S.C."/>
            <person name="Bruggmann R."/>
            <person name="Vergeres G."/>
        </authorList>
    </citation>
    <scope>NUCLEOTIDE SEQUENCE [LARGE SCALE GENOMIC DNA]</scope>
    <source>
        <strain evidence="12 13">FAM 18815</strain>
    </source>
</reference>
<dbReference type="CDD" id="cd01170">
    <property type="entry name" value="THZ_kinase"/>
    <property type="match status" value="1"/>
</dbReference>
<comment type="caution">
    <text evidence="12">The sequence shown here is derived from an EMBL/GenBank/DDBJ whole genome shotgun (WGS) entry which is preliminary data.</text>
</comment>
<evidence type="ECO:0000256" key="1">
    <source>
        <dbReference type="ARBA" id="ARBA00001771"/>
    </source>
</evidence>
<protein>
    <recommendedName>
        <fullName evidence="11">Hydroxyethylthiazole kinase</fullName>
        <ecNumber evidence="11">2.7.1.50</ecNumber>
    </recommendedName>
    <alternativeName>
        <fullName evidence="11">4-methyl-5-beta-hydroxyethylthiazole kinase</fullName>
        <shortName evidence="11">TH kinase</shortName>
        <shortName evidence="11">Thz kinase</shortName>
    </alternativeName>
</protein>
<dbReference type="Proteomes" id="UP000305541">
    <property type="component" value="Unassembled WGS sequence"/>
</dbReference>
<dbReference type="EMBL" id="VBTH01000025">
    <property type="protein sequence ID" value="TLQ03383.1"/>
    <property type="molecule type" value="Genomic_DNA"/>
</dbReference>
<dbReference type="Pfam" id="PF02110">
    <property type="entry name" value="HK"/>
    <property type="match status" value="1"/>
</dbReference>
<dbReference type="NCBIfam" id="NF006830">
    <property type="entry name" value="PRK09355.1"/>
    <property type="match status" value="1"/>
</dbReference>
<dbReference type="PRINTS" id="PR01099">
    <property type="entry name" value="HYETHTZKNASE"/>
</dbReference>
<comment type="similarity">
    <text evidence="11">Belongs to the Thz kinase family.</text>
</comment>
<dbReference type="InterPro" id="IPR029056">
    <property type="entry name" value="Ribokinase-like"/>
</dbReference>
<dbReference type="GO" id="GO:0009229">
    <property type="term" value="P:thiamine diphosphate biosynthetic process"/>
    <property type="evidence" value="ECO:0007669"/>
    <property type="project" value="UniProtKB-UniRule"/>
</dbReference>
<dbReference type="GO" id="GO:0004417">
    <property type="term" value="F:hydroxyethylthiazole kinase activity"/>
    <property type="evidence" value="ECO:0007669"/>
    <property type="project" value="UniProtKB-UniRule"/>
</dbReference>
<sequence length="265" mass="28462">MNLNDVEKIRTENPVVVNYANFVTPFLVANGLNAVGASPIMSDEASEADELVKLASAVVINAGAARRDGWPVIEQLCQSANKYHKPLILDPVAVGATEYRRELNFGLLERHQFDIIRGNIGEIAVLAGIEWQTRGIDAGDGDRDASDIVRECAKKFNNVVIASGKVDYISDGNQVTSILNNTRLLPAIVGSGDLLSSISAAFAAISDNNFNAAVTASLVLSCSGELVDQKLNHQNLPGSFLSQLMDQLANISPEEIKAIMKVEEN</sequence>
<keyword evidence="8 11" id="KW-0067">ATP-binding</keyword>
<keyword evidence="4 11" id="KW-0808">Transferase</keyword>
<dbReference type="Gene3D" id="3.40.1190.20">
    <property type="match status" value="1"/>
</dbReference>
<feature type="binding site" evidence="11">
    <location>
        <position position="190"/>
    </location>
    <ligand>
        <name>substrate</name>
    </ligand>
</feature>
<evidence type="ECO:0000256" key="6">
    <source>
        <dbReference type="ARBA" id="ARBA00022741"/>
    </source>
</evidence>
<dbReference type="UniPathway" id="UPA00060">
    <property type="reaction ID" value="UER00139"/>
</dbReference>
<comment type="cofactor">
    <cofactor evidence="2 11">
        <name>Mg(2+)</name>
        <dbReference type="ChEBI" id="CHEBI:18420"/>
    </cofactor>
</comment>
<evidence type="ECO:0000256" key="11">
    <source>
        <dbReference type="HAMAP-Rule" id="MF_00228"/>
    </source>
</evidence>
<evidence type="ECO:0000256" key="4">
    <source>
        <dbReference type="ARBA" id="ARBA00022679"/>
    </source>
</evidence>